<feature type="domain" description="DUF2147" evidence="2">
    <location>
        <begin position="26"/>
        <end position="144"/>
    </location>
</feature>
<dbReference type="Gene3D" id="2.40.128.520">
    <property type="match status" value="1"/>
</dbReference>
<dbReference type="PANTHER" id="PTHR36919:SF3">
    <property type="entry name" value="BLL5882 PROTEIN"/>
    <property type="match status" value="1"/>
</dbReference>
<proteinExistence type="predicted"/>
<dbReference type="Pfam" id="PF09917">
    <property type="entry name" value="DUF2147"/>
    <property type="match status" value="1"/>
</dbReference>
<evidence type="ECO:0000256" key="1">
    <source>
        <dbReference type="SAM" id="SignalP"/>
    </source>
</evidence>
<feature type="chain" id="PRO_5032270283" evidence="1">
    <location>
        <begin position="20"/>
        <end position="146"/>
    </location>
</feature>
<reference evidence="3 4" key="1">
    <citation type="submission" date="2020-08" db="EMBL/GenBank/DDBJ databases">
        <title>Genomic Encyclopedia of Type Strains, Phase IV (KMG-IV): sequencing the most valuable type-strain genomes for metagenomic binning, comparative biology and taxonomic classification.</title>
        <authorList>
            <person name="Goeker M."/>
        </authorList>
    </citation>
    <scope>NUCLEOTIDE SEQUENCE [LARGE SCALE GENOMIC DNA]</scope>
    <source>
        <strain evidence="3 4">DSM 27165</strain>
    </source>
</reference>
<name>A0A840MWY2_9PROT</name>
<dbReference type="Proteomes" id="UP000575898">
    <property type="component" value="Unassembled WGS sequence"/>
</dbReference>
<dbReference type="EMBL" id="JACHHY010000019">
    <property type="protein sequence ID" value="MBB5019671.1"/>
    <property type="molecule type" value="Genomic_DNA"/>
</dbReference>
<dbReference type="PANTHER" id="PTHR36919">
    <property type="entry name" value="BLR1215 PROTEIN"/>
    <property type="match status" value="1"/>
</dbReference>
<dbReference type="RefSeq" id="WP_184040915.1">
    <property type="nucleotide sequence ID" value="NZ_JACHHY010000019.1"/>
</dbReference>
<accession>A0A840MWY2</accession>
<keyword evidence="4" id="KW-1185">Reference proteome</keyword>
<sequence>MLKTLPILALTVLSGVALAASDSPVGKWKTIDDKTGKPKGVVEITEQNGVLTGRIVGNFPKPGEPENPVCDKCEGDRKGKPIIGLVFLEGLKKNGNEYTDGKILDPENGNIYSSKLKVIEGGKKLEVRGFIGISLIGRSQTWVREE</sequence>
<evidence type="ECO:0000259" key="2">
    <source>
        <dbReference type="Pfam" id="PF09917"/>
    </source>
</evidence>
<gene>
    <name evidence="3" type="ORF">HNQ59_002979</name>
</gene>
<evidence type="ECO:0000313" key="3">
    <source>
        <dbReference type="EMBL" id="MBB5019671.1"/>
    </source>
</evidence>
<dbReference type="InterPro" id="IPR019223">
    <property type="entry name" value="DUF2147"/>
</dbReference>
<keyword evidence="1" id="KW-0732">Signal</keyword>
<comment type="caution">
    <text evidence="3">The sequence shown here is derived from an EMBL/GenBank/DDBJ whole genome shotgun (WGS) entry which is preliminary data.</text>
</comment>
<evidence type="ECO:0000313" key="4">
    <source>
        <dbReference type="Proteomes" id="UP000575898"/>
    </source>
</evidence>
<protein>
    <submittedName>
        <fullName evidence="3">Uncharacterized protein (DUF2147 family)</fullName>
    </submittedName>
</protein>
<feature type="signal peptide" evidence="1">
    <location>
        <begin position="1"/>
        <end position="19"/>
    </location>
</feature>
<dbReference type="AlphaFoldDB" id="A0A840MWY2"/>
<organism evidence="3 4">
    <name type="scientific">Chitinivorax tropicus</name>
    <dbReference type="NCBI Taxonomy" id="714531"/>
    <lineage>
        <taxon>Bacteria</taxon>
        <taxon>Pseudomonadati</taxon>
        <taxon>Pseudomonadota</taxon>
        <taxon>Betaproteobacteria</taxon>
        <taxon>Chitinivorax</taxon>
    </lineage>
</organism>